<dbReference type="Proteomes" id="UP000275910">
    <property type="component" value="Unassembled WGS sequence"/>
</dbReference>
<organism evidence="4 5">
    <name type="scientific">Lysobacter enzymogenes</name>
    <dbReference type="NCBI Taxonomy" id="69"/>
    <lineage>
        <taxon>Bacteria</taxon>
        <taxon>Pseudomonadati</taxon>
        <taxon>Pseudomonadota</taxon>
        <taxon>Gammaproteobacteria</taxon>
        <taxon>Lysobacterales</taxon>
        <taxon>Lysobacteraceae</taxon>
        <taxon>Lysobacter</taxon>
    </lineage>
</organism>
<evidence type="ECO:0000313" key="5">
    <source>
        <dbReference type="Proteomes" id="UP000275910"/>
    </source>
</evidence>
<dbReference type="SUPFAM" id="SSF103088">
    <property type="entry name" value="OmpA-like"/>
    <property type="match status" value="1"/>
</dbReference>
<dbReference type="InterPro" id="IPR036737">
    <property type="entry name" value="OmpA-like_sf"/>
</dbReference>
<evidence type="ECO:0000256" key="2">
    <source>
        <dbReference type="SAM" id="MobiDB-lite"/>
    </source>
</evidence>
<dbReference type="PANTHER" id="PTHR30329">
    <property type="entry name" value="STATOR ELEMENT OF FLAGELLAR MOTOR COMPLEX"/>
    <property type="match status" value="1"/>
</dbReference>
<gene>
    <name evidence="4" type="ORF">D9T17_03565</name>
</gene>
<sequence length="228" mass="25096">MKRMQTVPGRPSVERRWPSIRDCGLPDPVTSDSRARRAHGRRAPCIQRSPVVPKKVDYMNRAFWRAATTTACIAVSICACAGPNRSKEDPGANRPPIFREPVDFIGVFFKPGRPTPDDGLSTAALASFSGEAALENDLELLKQAPADIALRTAGYTDTHECNGYECVQLSLRRAEFMRAWFVAHGIPETRLGPPKGYGAARPIGDNLSESGRMKNRRAHVDYDSETAD</sequence>
<accession>A0A3N2RM70</accession>
<dbReference type="PROSITE" id="PS51123">
    <property type="entry name" value="OMPA_2"/>
    <property type="match status" value="1"/>
</dbReference>
<dbReference type="PANTHER" id="PTHR30329:SF21">
    <property type="entry name" value="LIPOPROTEIN YIAD-RELATED"/>
    <property type="match status" value="1"/>
</dbReference>
<dbReference type="EMBL" id="RCTY01000011">
    <property type="protein sequence ID" value="ROU08568.1"/>
    <property type="molecule type" value="Genomic_DNA"/>
</dbReference>
<feature type="region of interest" description="Disordered" evidence="2">
    <location>
        <begin position="1"/>
        <end position="42"/>
    </location>
</feature>
<evidence type="ECO:0000313" key="4">
    <source>
        <dbReference type="EMBL" id="ROU08568.1"/>
    </source>
</evidence>
<reference evidence="4 5" key="1">
    <citation type="submission" date="2018-10" db="EMBL/GenBank/DDBJ databases">
        <title>The genome of Lysobacter enzymogenes OH11.</title>
        <authorList>
            <person name="Liu F."/>
            <person name="Zhao Y."/>
            <person name="Qian G."/>
            <person name="Chen Y."/>
            <person name="Xu H."/>
        </authorList>
    </citation>
    <scope>NUCLEOTIDE SEQUENCE [LARGE SCALE GENOMIC DNA]</scope>
    <source>
        <strain evidence="4 5">OH11</strain>
    </source>
</reference>
<keyword evidence="1" id="KW-0472">Membrane</keyword>
<comment type="caution">
    <text evidence="4">The sequence shown here is derived from an EMBL/GenBank/DDBJ whole genome shotgun (WGS) entry which is preliminary data.</text>
</comment>
<dbReference type="InterPro" id="IPR006665">
    <property type="entry name" value="OmpA-like"/>
</dbReference>
<proteinExistence type="predicted"/>
<protein>
    <submittedName>
        <fullName evidence="4">OmpA family protein</fullName>
    </submittedName>
</protein>
<evidence type="ECO:0000256" key="1">
    <source>
        <dbReference type="PROSITE-ProRule" id="PRU00473"/>
    </source>
</evidence>
<dbReference type="GO" id="GO:0016020">
    <property type="term" value="C:membrane"/>
    <property type="evidence" value="ECO:0007669"/>
    <property type="project" value="UniProtKB-UniRule"/>
</dbReference>
<feature type="domain" description="OmpA-like" evidence="3">
    <location>
        <begin position="96"/>
        <end position="226"/>
    </location>
</feature>
<feature type="region of interest" description="Disordered" evidence="2">
    <location>
        <begin position="204"/>
        <end position="228"/>
    </location>
</feature>
<dbReference type="CDD" id="cd07185">
    <property type="entry name" value="OmpA_C-like"/>
    <property type="match status" value="1"/>
</dbReference>
<dbReference type="InterPro" id="IPR050330">
    <property type="entry name" value="Bact_OuterMem_StrucFunc"/>
</dbReference>
<dbReference type="Pfam" id="PF00691">
    <property type="entry name" value="OmpA"/>
    <property type="match status" value="1"/>
</dbReference>
<evidence type="ECO:0000259" key="3">
    <source>
        <dbReference type="PROSITE" id="PS51123"/>
    </source>
</evidence>
<name>A0A3N2RM70_LYSEN</name>
<dbReference type="Gene3D" id="3.30.1330.60">
    <property type="entry name" value="OmpA-like domain"/>
    <property type="match status" value="1"/>
</dbReference>
<dbReference type="AlphaFoldDB" id="A0A3N2RM70"/>